<dbReference type="Proteomes" id="UP000318995">
    <property type="component" value="Unassembled WGS sequence"/>
</dbReference>
<dbReference type="EMBL" id="SJPH01000001">
    <property type="protein sequence ID" value="TWT48249.1"/>
    <property type="molecule type" value="Genomic_DNA"/>
</dbReference>
<dbReference type="PROSITE" id="PS01332">
    <property type="entry name" value="HTH_RRF2_1"/>
    <property type="match status" value="1"/>
</dbReference>
<dbReference type="InterPro" id="IPR036390">
    <property type="entry name" value="WH_DNA-bd_sf"/>
</dbReference>
<sequence>MFSAKTEYACLALLRLAVEYAGGLPLQGRRLAAEEGIPEGFLTQILQQLKRCGLVTSVRGAAGGYRLTSPPEEITVGELLEMLEGPADKPSRLATPTPLACVLTDLCDEAQQAQRAMFESVTLAELADRAAPEHAGMYYI</sequence>
<organism evidence="2 3">
    <name type="scientific">Botrimarina hoheduenensis</name>
    <dbReference type="NCBI Taxonomy" id="2528000"/>
    <lineage>
        <taxon>Bacteria</taxon>
        <taxon>Pseudomonadati</taxon>
        <taxon>Planctomycetota</taxon>
        <taxon>Planctomycetia</taxon>
        <taxon>Pirellulales</taxon>
        <taxon>Lacipirellulaceae</taxon>
        <taxon>Botrimarina</taxon>
    </lineage>
</organism>
<evidence type="ECO:0000313" key="2">
    <source>
        <dbReference type="EMBL" id="TWT48249.1"/>
    </source>
</evidence>
<evidence type="ECO:0000313" key="3">
    <source>
        <dbReference type="Proteomes" id="UP000318995"/>
    </source>
</evidence>
<dbReference type="InterPro" id="IPR030489">
    <property type="entry name" value="TR_Rrf2-type_CS"/>
</dbReference>
<dbReference type="InterPro" id="IPR036388">
    <property type="entry name" value="WH-like_DNA-bd_sf"/>
</dbReference>
<dbReference type="PANTHER" id="PTHR33221">
    <property type="entry name" value="WINGED HELIX-TURN-HELIX TRANSCRIPTIONAL REGULATOR, RRF2 FAMILY"/>
    <property type="match status" value="1"/>
</dbReference>
<keyword evidence="3" id="KW-1185">Reference proteome</keyword>
<dbReference type="SUPFAM" id="SSF46785">
    <property type="entry name" value="Winged helix' DNA-binding domain"/>
    <property type="match status" value="1"/>
</dbReference>
<dbReference type="GO" id="GO:0003700">
    <property type="term" value="F:DNA-binding transcription factor activity"/>
    <property type="evidence" value="ECO:0007669"/>
    <property type="project" value="TreeGrafter"/>
</dbReference>
<dbReference type="OrthoDB" id="9808360at2"/>
<dbReference type="PROSITE" id="PS51197">
    <property type="entry name" value="HTH_RRF2_2"/>
    <property type="match status" value="1"/>
</dbReference>
<dbReference type="RefSeq" id="WP_146570195.1">
    <property type="nucleotide sequence ID" value="NZ_SJPH01000001.1"/>
</dbReference>
<dbReference type="AlphaFoldDB" id="A0A5C5WDW4"/>
<dbReference type="GO" id="GO:0005829">
    <property type="term" value="C:cytosol"/>
    <property type="evidence" value="ECO:0007669"/>
    <property type="project" value="TreeGrafter"/>
</dbReference>
<gene>
    <name evidence="2" type="primary">cymR_1</name>
    <name evidence="2" type="ORF">Pla111_00090</name>
</gene>
<comment type="caution">
    <text evidence="2">The sequence shown here is derived from an EMBL/GenBank/DDBJ whole genome shotgun (WGS) entry which is preliminary data.</text>
</comment>
<proteinExistence type="predicted"/>
<dbReference type="Gene3D" id="1.10.10.10">
    <property type="entry name" value="Winged helix-like DNA-binding domain superfamily/Winged helix DNA-binding domain"/>
    <property type="match status" value="1"/>
</dbReference>
<name>A0A5C5WDW4_9BACT</name>
<protein>
    <submittedName>
        <fullName evidence="2">HTH-type transcriptional regulator CymR</fullName>
    </submittedName>
</protein>
<evidence type="ECO:0000256" key="1">
    <source>
        <dbReference type="ARBA" id="ARBA00023125"/>
    </source>
</evidence>
<dbReference type="Pfam" id="PF02082">
    <property type="entry name" value="Rrf2"/>
    <property type="match status" value="1"/>
</dbReference>
<reference evidence="2 3" key="1">
    <citation type="submission" date="2019-02" db="EMBL/GenBank/DDBJ databases">
        <title>Deep-cultivation of Planctomycetes and their phenomic and genomic characterization uncovers novel biology.</title>
        <authorList>
            <person name="Wiegand S."/>
            <person name="Jogler M."/>
            <person name="Boedeker C."/>
            <person name="Pinto D."/>
            <person name="Vollmers J."/>
            <person name="Rivas-Marin E."/>
            <person name="Kohn T."/>
            <person name="Peeters S.H."/>
            <person name="Heuer A."/>
            <person name="Rast P."/>
            <person name="Oberbeckmann S."/>
            <person name="Bunk B."/>
            <person name="Jeske O."/>
            <person name="Meyerdierks A."/>
            <person name="Storesund J.E."/>
            <person name="Kallscheuer N."/>
            <person name="Luecker S."/>
            <person name="Lage O.M."/>
            <person name="Pohl T."/>
            <person name="Merkel B.J."/>
            <person name="Hornburger P."/>
            <person name="Mueller R.-W."/>
            <person name="Bruemmer F."/>
            <person name="Labrenz M."/>
            <person name="Spormann A.M."/>
            <person name="Op Den Camp H."/>
            <person name="Overmann J."/>
            <person name="Amann R."/>
            <person name="Jetten M.S.M."/>
            <person name="Mascher T."/>
            <person name="Medema M.H."/>
            <person name="Devos D.P."/>
            <person name="Kaster A.-K."/>
            <person name="Ovreas L."/>
            <person name="Rohde M."/>
            <person name="Galperin M.Y."/>
            <person name="Jogler C."/>
        </authorList>
    </citation>
    <scope>NUCLEOTIDE SEQUENCE [LARGE SCALE GENOMIC DNA]</scope>
    <source>
        <strain evidence="2 3">Pla111</strain>
    </source>
</reference>
<dbReference type="InterPro" id="IPR000944">
    <property type="entry name" value="Tscrpt_reg_Rrf2"/>
</dbReference>
<dbReference type="GO" id="GO:0003677">
    <property type="term" value="F:DNA binding"/>
    <property type="evidence" value="ECO:0007669"/>
    <property type="project" value="UniProtKB-KW"/>
</dbReference>
<dbReference type="PANTHER" id="PTHR33221:SF5">
    <property type="entry name" value="HTH-TYPE TRANSCRIPTIONAL REGULATOR ISCR"/>
    <property type="match status" value="1"/>
</dbReference>
<accession>A0A5C5WDW4</accession>
<dbReference type="NCBIfam" id="TIGR00738">
    <property type="entry name" value="rrf2_super"/>
    <property type="match status" value="1"/>
</dbReference>
<keyword evidence="1" id="KW-0238">DNA-binding</keyword>